<proteinExistence type="predicted"/>
<comment type="caution">
    <text evidence="1">The sequence shown here is derived from an EMBL/GenBank/DDBJ whole genome shotgun (WGS) entry which is preliminary data.</text>
</comment>
<dbReference type="RefSeq" id="WP_378217815.1">
    <property type="nucleotide sequence ID" value="NZ_JBHRTK010000001.1"/>
</dbReference>
<organism evidence="1 2">
    <name type="scientific">Aquamicrobium soli</name>
    <dbReference type="NCBI Taxonomy" id="1811518"/>
    <lineage>
        <taxon>Bacteria</taxon>
        <taxon>Pseudomonadati</taxon>
        <taxon>Pseudomonadota</taxon>
        <taxon>Alphaproteobacteria</taxon>
        <taxon>Hyphomicrobiales</taxon>
        <taxon>Phyllobacteriaceae</taxon>
        <taxon>Aquamicrobium</taxon>
    </lineage>
</organism>
<dbReference type="Proteomes" id="UP001595583">
    <property type="component" value="Unassembled WGS sequence"/>
</dbReference>
<evidence type="ECO:0000313" key="2">
    <source>
        <dbReference type="Proteomes" id="UP001595583"/>
    </source>
</evidence>
<accession>A0ABV7K5X6</accession>
<gene>
    <name evidence="1" type="ORF">ACFOHJ_01670</name>
</gene>
<reference evidence="2" key="1">
    <citation type="journal article" date="2019" name="Int. J. Syst. Evol. Microbiol.">
        <title>The Global Catalogue of Microorganisms (GCM) 10K type strain sequencing project: providing services to taxonomists for standard genome sequencing and annotation.</title>
        <authorList>
            <consortium name="The Broad Institute Genomics Platform"/>
            <consortium name="The Broad Institute Genome Sequencing Center for Infectious Disease"/>
            <person name="Wu L."/>
            <person name="Ma J."/>
        </authorList>
    </citation>
    <scope>NUCLEOTIDE SEQUENCE [LARGE SCALE GENOMIC DNA]</scope>
    <source>
        <strain evidence="2">KCTC 52165</strain>
    </source>
</reference>
<protein>
    <submittedName>
        <fullName evidence="1">Uncharacterized protein</fullName>
    </submittedName>
</protein>
<keyword evidence="2" id="KW-1185">Reference proteome</keyword>
<dbReference type="EMBL" id="JBHRTK010000001">
    <property type="protein sequence ID" value="MFC3204907.1"/>
    <property type="molecule type" value="Genomic_DNA"/>
</dbReference>
<evidence type="ECO:0000313" key="1">
    <source>
        <dbReference type="EMBL" id="MFC3204907.1"/>
    </source>
</evidence>
<sequence>MREHLESLAKLLRDEQKKLLVAAAVTGAIPSQSTLQRVATLELNISAIENTLQEASS</sequence>
<name>A0ABV7K5X6_9HYPH</name>